<evidence type="ECO:0000256" key="1">
    <source>
        <dbReference type="SAM" id="MobiDB-lite"/>
    </source>
</evidence>
<protein>
    <submittedName>
        <fullName evidence="2">13571_t:CDS:1</fullName>
    </submittedName>
</protein>
<feature type="region of interest" description="Disordered" evidence="1">
    <location>
        <begin position="1"/>
        <end position="69"/>
    </location>
</feature>
<dbReference type="AlphaFoldDB" id="A0A9N9J3V5"/>
<accession>A0A9N9J3V5</accession>
<evidence type="ECO:0000313" key="2">
    <source>
        <dbReference type="EMBL" id="CAG8762496.1"/>
    </source>
</evidence>
<evidence type="ECO:0000313" key="3">
    <source>
        <dbReference type="Proteomes" id="UP000789342"/>
    </source>
</evidence>
<feature type="compositionally biased region" description="Polar residues" evidence="1">
    <location>
        <begin position="37"/>
        <end position="50"/>
    </location>
</feature>
<gene>
    <name evidence="2" type="ORF">AMORRO_LOCUS16025</name>
</gene>
<feature type="compositionally biased region" description="Low complexity" evidence="1">
    <location>
        <begin position="51"/>
        <end position="63"/>
    </location>
</feature>
<feature type="compositionally biased region" description="Basic residues" evidence="1">
    <location>
        <begin position="1"/>
        <end position="11"/>
    </location>
</feature>
<keyword evidence="3" id="KW-1185">Reference proteome</keyword>
<reference evidence="2" key="1">
    <citation type="submission" date="2021-06" db="EMBL/GenBank/DDBJ databases">
        <authorList>
            <person name="Kallberg Y."/>
            <person name="Tangrot J."/>
            <person name="Rosling A."/>
        </authorList>
    </citation>
    <scope>NUCLEOTIDE SEQUENCE</scope>
    <source>
        <strain evidence="2">CL551</strain>
    </source>
</reference>
<dbReference type="EMBL" id="CAJVPV010041649">
    <property type="protein sequence ID" value="CAG8762496.1"/>
    <property type="molecule type" value="Genomic_DNA"/>
</dbReference>
<sequence>YPKSSKRKRKDKWNLVSFETPSPTARTIDRQKKLNKKTPSQAVKTPTKNLPPSASAPSIGPPSFEMTASNPTSYESLIVNTNIANDQNRSPDVNNISDNDPNIDNNNNFDISVSTFMQNDITSFQEIIRHLNRTESSDPLNRDLNNEPSFKYDNSARDAQARVNSFTTLYIPPNILNVNNNGPASNNMIHYYTPLIRNVDFTELDSTGYSLDKD</sequence>
<feature type="non-terminal residue" evidence="2">
    <location>
        <position position="1"/>
    </location>
</feature>
<organism evidence="2 3">
    <name type="scientific">Acaulospora morrowiae</name>
    <dbReference type="NCBI Taxonomy" id="94023"/>
    <lineage>
        <taxon>Eukaryota</taxon>
        <taxon>Fungi</taxon>
        <taxon>Fungi incertae sedis</taxon>
        <taxon>Mucoromycota</taxon>
        <taxon>Glomeromycotina</taxon>
        <taxon>Glomeromycetes</taxon>
        <taxon>Diversisporales</taxon>
        <taxon>Acaulosporaceae</taxon>
        <taxon>Acaulospora</taxon>
    </lineage>
</organism>
<proteinExistence type="predicted"/>
<name>A0A9N9J3V5_9GLOM</name>
<dbReference type="Proteomes" id="UP000789342">
    <property type="component" value="Unassembled WGS sequence"/>
</dbReference>
<comment type="caution">
    <text evidence="2">The sequence shown here is derived from an EMBL/GenBank/DDBJ whole genome shotgun (WGS) entry which is preliminary data.</text>
</comment>